<sequence length="1227" mass="134984">MPRRHSTSPSGRRQRDATPIPGSGLGSGDGRGLVIHRVTKETSGSGNYPILTRTNYYDWAALMKVMLQARGLWEVVSIGGETADFIDDRTALEVISKAVPPELMGAMATKPTAKAAWDAIRQMNIGVDRVRRAKANTLRGEFDMLRFRDGETIDDFALRINSIVHQLAVLGEAVQDEQVVRKFLQATPPRYSQIAMAIETLLDLSQVSFEELVGRFKAMEERDIGRSNSSSGTSARLNLLEDELVERVASRLLLSTDGGKGSNRSLPAKAGAVAGVAREEEATTTLEGYNRQSPVLATTKGRRSSVMTSAVIEARRAIGLENAIEGGGSARWAFADEDPNPVALVALATSSAVEPSRTGAAQEIHLHENKLFVQLGEKGEGGNTRWILDTGATNHMTSQRASFAELDTGVRGTVRFGDGSVVAIEGRGTIIFKCKNGEHRPLFGVYYIPKLTANIISLGQLDEDDHGVRIKKGILQIWDQRSRLLVMVKRSASRLYFLDIDFAQPVCLAARCTEVAWQWHARFGHLGFQSLRALSKGGMVRGLPPIDHVEQICDSCLAGKQRRRPFPMSSKYRASHLLELVHADLCGPITPETPGGKRSFLLVVDDKSRYMWVVLLASKDQAASAIIQLQARIEAEAGKKMGTLRTDRGGEFTARAFADYCAEQGIDRHLTAPYTPQQNGVVERRNQTVLGMARSMLKAKGMPGWLWGEAVITAVFILNRSLTRSVEGKTPYEVWYGVKPSVHFLRVFGCVAHVKVAGEHKKKLDDRRRAWDWRSVGDSSDLDNEPFHDDFTTVTVRHDDVTGPWQGSTMDTQSAARIDDVAAAAPGTPSTPMHTSSKVGVSATAGAPIQFVSPPTVDPDLDDNHDDAPLRFRTLATCLDRQTFLTWRSENSRCANEHGMYTRGAAATRVVVGVYVDDLIITGARQEDVETFKEQMRRMFRMSDLGPLSFYLGLEVKQGGDGIKLGQAAYARKLLVKAGMAACNPCHTPMEVRLKLSAKGSTPEVDAKMYRSLVGSLRYLVHTRPDIAYAVGYVSRFMETPRQEHLAAVKHILHYIAGTINYGLFYSKLGNTLTGYSDSDLGGDIDERRSTGGVIFFLGEMPVSWQSQKQKTVALSTCEAEYMAGALGACQAVWLVRLMGDITGVKVQPPVLKMDNQSAIALSRNPVLHDRSKHIDTKYHFIRECVENGRICVDHVSTEEQLADVLTKSLGRTRFSELRDKIGVVKL</sequence>
<name>A0ACB9R4E6_9MYRT</name>
<dbReference type="Proteomes" id="UP001057402">
    <property type="component" value="Chromosome 5"/>
</dbReference>
<evidence type="ECO:0000313" key="2">
    <source>
        <dbReference type="Proteomes" id="UP001057402"/>
    </source>
</evidence>
<reference evidence="2" key="1">
    <citation type="journal article" date="2023" name="Front. Plant Sci.">
        <title>Chromosomal-level genome assembly of Melastoma candidum provides insights into trichome evolution.</title>
        <authorList>
            <person name="Zhong Y."/>
            <person name="Wu W."/>
            <person name="Sun C."/>
            <person name="Zou P."/>
            <person name="Liu Y."/>
            <person name="Dai S."/>
            <person name="Zhou R."/>
        </authorList>
    </citation>
    <scope>NUCLEOTIDE SEQUENCE [LARGE SCALE GENOMIC DNA]</scope>
</reference>
<keyword evidence="2" id="KW-1185">Reference proteome</keyword>
<evidence type="ECO:0000313" key="1">
    <source>
        <dbReference type="EMBL" id="KAI4370867.1"/>
    </source>
</evidence>
<gene>
    <name evidence="1" type="ORF">MLD38_019168</name>
</gene>
<organism evidence="1 2">
    <name type="scientific">Melastoma candidum</name>
    <dbReference type="NCBI Taxonomy" id="119954"/>
    <lineage>
        <taxon>Eukaryota</taxon>
        <taxon>Viridiplantae</taxon>
        <taxon>Streptophyta</taxon>
        <taxon>Embryophyta</taxon>
        <taxon>Tracheophyta</taxon>
        <taxon>Spermatophyta</taxon>
        <taxon>Magnoliopsida</taxon>
        <taxon>eudicotyledons</taxon>
        <taxon>Gunneridae</taxon>
        <taxon>Pentapetalae</taxon>
        <taxon>rosids</taxon>
        <taxon>malvids</taxon>
        <taxon>Myrtales</taxon>
        <taxon>Melastomataceae</taxon>
        <taxon>Melastomatoideae</taxon>
        <taxon>Melastomateae</taxon>
        <taxon>Melastoma</taxon>
    </lineage>
</organism>
<comment type="caution">
    <text evidence="1">The sequence shown here is derived from an EMBL/GenBank/DDBJ whole genome shotgun (WGS) entry which is preliminary data.</text>
</comment>
<protein>
    <submittedName>
        <fullName evidence="1">Uncharacterized protein</fullName>
    </submittedName>
</protein>
<proteinExistence type="predicted"/>
<dbReference type="EMBL" id="CM042884">
    <property type="protein sequence ID" value="KAI4370867.1"/>
    <property type="molecule type" value="Genomic_DNA"/>
</dbReference>
<accession>A0ACB9R4E6</accession>